<evidence type="ECO:0000256" key="6">
    <source>
        <dbReference type="ARBA" id="ARBA00023239"/>
    </source>
</evidence>
<comment type="similarity">
    <text evidence="3">Belongs to the HPS/KGPDC family. HPS subfamily.</text>
</comment>
<sequence length="207" mass="22465">MKLQLALDRLTRGESIRILESVKQHIDIIEIGTGVIKEYGVSIIKEIKELYPGKKILADMKICDAGKYEAKQAFTAGADIVTVMGFAANSTIKETLQVAKEMNGQIMIDLLEIQSADRVKELSSTGADLVGLHVGKDKQSEGVFHTDLFSLIEGIPVQVAVAGGINSKTLPDIKQHKPDIVIIGSAITGQENPELAANTIRNIMEDR</sequence>
<keyword evidence="10" id="KW-1185">Reference proteome</keyword>
<evidence type="ECO:0000313" key="9">
    <source>
        <dbReference type="EMBL" id="GLO67351.1"/>
    </source>
</evidence>
<evidence type="ECO:0000256" key="2">
    <source>
        <dbReference type="ARBA" id="ARBA00005014"/>
    </source>
</evidence>
<dbReference type="InterPro" id="IPR041710">
    <property type="entry name" value="HPS/KGPDC"/>
</dbReference>
<evidence type="ECO:0000256" key="7">
    <source>
        <dbReference type="ARBA" id="ARBA00023277"/>
    </source>
</evidence>
<dbReference type="InterPro" id="IPR013785">
    <property type="entry name" value="Aldolase_TIM"/>
</dbReference>
<reference evidence="9 10" key="1">
    <citation type="submission" date="2023-02" db="EMBL/GenBank/DDBJ databases">
        <title>Oceanobacillus kimchii IFOP_LL358 isolated form Alexandrium catenella lab strain.</title>
        <authorList>
            <person name="Gajardo G."/>
            <person name="Ueki S."/>
            <person name="Maruyama F."/>
        </authorList>
    </citation>
    <scope>NUCLEOTIDE SEQUENCE [LARGE SCALE GENOMIC DNA]</scope>
    <source>
        <strain evidence="9 10">IFOP_LL358</strain>
    </source>
</reference>
<comment type="catalytic activity">
    <reaction evidence="1">
        <text>D-ribulose 5-phosphate + formaldehyde = D-arabino-hex-3-ulose 6-phosphate</text>
        <dbReference type="Rhea" id="RHEA:25201"/>
        <dbReference type="ChEBI" id="CHEBI:16842"/>
        <dbReference type="ChEBI" id="CHEBI:58121"/>
        <dbReference type="ChEBI" id="CHEBI:58542"/>
        <dbReference type="EC" id="4.1.2.43"/>
    </reaction>
</comment>
<comment type="pathway">
    <text evidence="2">One-carbon metabolism; formaldehyde assimilation via RuMP pathway; D-fructose 6-phosphate from D-ribulose 5-phosphate and formaldehyde: step 1/2.</text>
</comment>
<dbReference type="CDD" id="cd04726">
    <property type="entry name" value="KGPDC_HPS"/>
    <property type="match status" value="1"/>
</dbReference>
<dbReference type="EMBL" id="BSKO01000001">
    <property type="protein sequence ID" value="GLO67351.1"/>
    <property type="molecule type" value="Genomic_DNA"/>
</dbReference>
<evidence type="ECO:0000256" key="4">
    <source>
        <dbReference type="ARBA" id="ARBA00012890"/>
    </source>
</evidence>
<dbReference type="Gene3D" id="3.20.20.70">
    <property type="entry name" value="Aldolase class I"/>
    <property type="match status" value="1"/>
</dbReference>
<comment type="caution">
    <text evidence="9">The sequence shown here is derived from an EMBL/GenBank/DDBJ whole genome shotgun (WGS) entry which is preliminary data.</text>
</comment>
<gene>
    <name evidence="9" type="primary">hxlA_1</name>
    <name evidence="9" type="ORF">MACH08_31350</name>
</gene>
<dbReference type="Pfam" id="PF00215">
    <property type="entry name" value="OMPdecase"/>
    <property type="match status" value="1"/>
</dbReference>
<dbReference type="PANTHER" id="PTHR35039">
    <property type="entry name" value="3-KETO-L-GULONATE-6-PHOSPHATE DECARBOXYLASE SGBH-RELATED"/>
    <property type="match status" value="1"/>
</dbReference>
<dbReference type="SUPFAM" id="SSF51366">
    <property type="entry name" value="Ribulose-phoshate binding barrel"/>
    <property type="match status" value="1"/>
</dbReference>
<keyword evidence="7" id="KW-0119">Carbohydrate metabolism</keyword>
<dbReference type="PANTHER" id="PTHR35039:SF3">
    <property type="entry name" value="3-KETO-L-GULONATE-6-PHOSPHATE DECARBOXYLASE SGBH-RELATED"/>
    <property type="match status" value="1"/>
</dbReference>
<dbReference type="Proteomes" id="UP001275436">
    <property type="component" value="Unassembled WGS sequence"/>
</dbReference>
<dbReference type="EC" id="4.1.2.43" evidence="4"/>
<protein>
    <recommendedName>
        <fullName evidence="4">3-hexulose-6-phosphate synthase</fullName>
        <ecNumber evidence="4">4.1.2.43</ecNumber>
    </recommendedName>
</protein>
<evidence type="ECO:0000259" key="8">
    <source>
        <dbReference type="SMART" id="SM00934"/>
    </source>
</evidence>
<accession>A0ABQ5TM09</accession>
<organism evidence="9 10">
    <name type="scientific">Oceanobacillus kimchii</name>
    <dbReference type="NCBI Taxonomy" id="746691"/>
    <lineage>
        <taxon>Bacteria</taxon>
        <taxon>Bacillati</taxon>
        <taxon>Bacillota</taxon>
        <taxon>Bacilli</taxon>
        <taxon>Bacillales</taxon>
        <taxon>Bacillaceae</taxon>
        <taxon>Oceanobacillus</taxon>
    </lineage>
</organism>
<keyword evidence="5" id="KW-0554">One-carbon metabolism</keyword>
<proteinExistence type="inferred from homology"/>
<dbReference type="InterPro" id="IPR011060">
    <property type="entry name" value="RibuloseP-bd_barrel"/>
</dbReference>
<dbReference type="InterPro" id="IPR001754">
    <property type="entry name" value="OMPdeCOase_dom"/>
</dbReference>
<dbReference type="RefSeq" id="WP_069685511.1">
    <property type="nucleotide sequence ID" value="NZ_BSKO01000001.1"/>
</dbReference>
<evidence type="ECO:0000256" key="1">
    <source>
        <dbReference type="ARBA" id="ARBA00000718"/>
    </source>
</evidence>
<evidence type="ECO:0000256" key="5">
    <source>
        <dbReference type="ARBA" id="ARBA00022563"/>
    </source>
</evidence>
<evidence type="ECO:0000256" key="3">
    <source>
        <dbReference type="ARBA" id="ARBA00006350"/>
    </source>
</evidence>
<dbReference type="InterPro" id="IPR017553">
    <property type="entry name" value="3-hexulose-6-phosphate_synth"/>
</dbReference>
<name>A0ABQ5TM09_9BACI</name>
<keyword evidence="6" id="KW-0456">Lyase</keyword>
<dbReference type="SMART" id="SM00934">
    <property type="entry name" value="OMPdecase"/>
    <property type="match status" value="1"/>
</dbReference>
<dbReference type="NCBIfam" id="TIGR03128">
    <property type="entry name" value="RuMP_HxlA"/>
    <property type="match status" value="1"/>
</dbReference>
<feature type="domain" description="Orotidine 5'-phosphate decarboxylase" evidence="8">
    <location>
        <begin position="2"/>
        <end position="200"/>
    </location>
</feature>
<evidence type="ECO:0000313" key="10">
    <source>
        <dbReference type="Proteomes" id="UP001275436"/>
    </source>
</evidence>